<dbReference type="HOGENOM" id="CLU_541460_0_0_14"/>
<evidence type="ECO:0000256" key="1">
    <source>
        <dbReference type="SAM" id="SignalP"/>
    </source>
</evidence>
<evidence type="ECO:0008006" key="4">
    <source>
        <dbReference type="Google" id="ProtNLM"/>
    </source>
</evidence>
<name>U4KSD4_9MOLU</name>
<sequence>MNISMKKLLFVLLVFMMSLGLVACQKDNDIEKDLDTYLISFDTDGGDEIKPVELKEGDIIDLSDEPSKVGHTFISWDQTLPEVMPNHDINLKALWETNHYTVSFDTDGGTSMADVKQPYLSELSITSIPEKLGHRFVKWDKELPTHMPLNGLTLKAIWEKIEENIEDSYHTEDFEELQVIKDGGGNFSSYEDFDYISVKGFTYDVLNGRIDIGLKANGNAITIGGFGNDLGDAGLGFIELTNGVDGISEVSFKARLPFSPKSTYPQGGGSDKANNARIKVFVNDTLIETFSFLDDDEANKGKTFMLSNLNVSGDFTFRIEISSGHRLTVDDIIFKTNLSGQTEHKTTSVDFESELFDFDNEETIHELNGMQFVLKEVHTLVMHQEKEMNYMSDSNGSVVARFRGDKDDYFSTPVSYMYNVDPFSYVRMLSFDARLFGSEVYFSYDSIINIYINVTDEFILLDSIDLLTTDFKTYTFDINQSNVIIKIEVLNGKVNLDNIIYII</sequence>
<dbReference type="Proteomes" id="UP000032737">
    <property type="component" value="Chromosome"/>
</dbReference>
<dbReference type="Pfam" id="PF09479">
    <property type="entry name" value="Flg_new"/>
    <property type="match status" value="2"/>
</dbReference>
<dbReference type="AlphaFoldDB" id="U4KSD4"/>
<protein>
    <recommendedName>
        <fullName evidence="4">Bacterial repeat domain-containing protein</fullName>
    </recommendedName>
</protein>
<dbReference type="RefSeq" id="WP_030005408.1">
    <property type="nucleotide sequence ID" value="NC_022549.1"/>
</dbReference>
<evidence type="ECO:0000313" key="2">
    <source>
        <dbReference type="EMBL" id="CCV66553.1"/>
    </source>
</evidence>
<feature type="chain" id="PRO_5004651386" description="Bacterial repeat domain-containing protein" evidence="1">
    <location>
        <begin position="24"/>
        <end position="503"/>
    </location>
</feature>
<dbReference type="STRING" id="61635.BN85315320"/>
<dbReference type="EMBL" id="FO681348">
    <property type="protein sequence ID" value="CCV66553.1"/>
    <property type="molecule type" value="Genomic_DNA"/>
</dbReference>
<dbReference type="PROSITE" id="PS51257">
    <property type="entry name" value="PROKAR_LIPOPROTEIN"/>
    <property type="match status" value="1"/>
</dbReference>
<keyword evidence="3" id="KW-1185">Reference proteome</keyword>
<dbReference type="OrthoDB" id="384032at2"/>
<keyword evidence="1" id="KW-0732">Signal</keyword>
<gene>
    <name evidence="2" type="ORF">BN85315320</name>
</gene>
<organism evidence="2 3">
    <name type="scientific">Acholeplasma brassicae</name>
    <dbReference type="NCBI Taxonomy" id="61635"/>
    <lineage>
        <taxon>Bacteria</taxon>
        <taxon>Bacillati</taxon>
        <taxon>Mycoplasmatota</taxon>
        <taxon>Mollicutes</taxon>
        <taxon>Acholeplasmatales</taxon>
        <taxon>Acholeplasmataceae</taxon>
        <taxon>Acholeplasma</taxon>
    </lineage>
</organism>
<dbReference type="KEGG" id="abra:BN85315320"/>
<accession>U4KSD4</accession>
<evidence type="ECO:0000313" key="3">
    <source>
        <dbReference type="Proteomes" id="UP000032737"/>
    </source>
</evidence>
<feature type="signal peptide" evidence="1">
    <location>
        <begin position="1"/>
        <end position="23"/>
    </location>
</feature>
<proteinExistence type="predicted"/>
<reference evidence="2 3" key="1">
    <citation type="journal article" date="2013" name="J. Mol. Microbiol. Biotechnol.">
        <title>Analysis of the Complete Genomes of Acholeplasma brassicae , A. palmae and A. laidlawii and Their Comparison to the Obligate Parasites from ' Candidatus Phytoplasma'.</title>
        <authorList>
            <person name="Kube M."/>
            <person name="Siewert C."/>
            <person name="Migdoll A.M."/>
            <person name="Duduk B."/>
            <person name="Holz S."/>
            <person name="Rabus R."/>
            <person name="Seemuller E."/>
            <person name="Mitrovic J."/>
            <person name="Muller I."/>
            <person name="Buttner C."/>
            <person name="Reinhardt R."/>
        </authorList>
    </citation>
    <scope>NUCLEOTIDE SEQUENCE [LARGE SCALE GENOMIC DNA]</scope>
    <source>
        <strain evidence="3">0502</strain>
    </source>
</reference>
<dbReference type="InterPro" id="IPR013378">
    <property type="entry name" value="InlB-like_B-rpt"/>
</dbReference>